<dbReference type="AlphaFoldDB" id="A0A1F5W903"/>
<evidence type="ECO:0000313" key="2">
    <source>
        <dbReference type="Proteomes" id="UP000178743"/>
    </source>
</evidence>
<dbReference type="Proteomes" id="UP000178743">
    <property type="component" value="Unassembled WGS sequence"/>
</dbReference>
<proteinExistence type="predicted"/>
<protein>
    <recommendedName>
        <fullName evidence="3">FCP1 homology domain-containing protein</fullName>
    </recommendedName>
</protein>
<organism evidence="1 2">
    <name type="scientific">Candidatus Giovannonibacteria bacterium RIFCSPHIGHO2_02_FULL_45_40</name>
    <dbReference type="NCBI Taxonomy" id="1798337"/>
    <lineage>
        <taxon>Bacteria</taxon>
        <taxon>Candidatus Giovannoniibacteriota</taxon>
    </lineage>
</organism>
<comment type="caution">
    <text evidence="1">The sequence shown here is derived from an EMBL/GenBank/DDBJ whole genome shotgun (WGS) entry which is preliminary data.</text>
</comment>
<reference evidence="1 2" key="1">
    <citation type="journal article" date="2016" name="Nat. Commun.">
        <title>Thousands of microbial genomes shed light on interconnected biogeochemical processes in an aquifer system.</title>
        <authorList>
            <person name="Anantharaman K."/>
            <person name="Brown C.T."/>
            <person name="Hug L.A."/>
            <person name="Sharon I."/>
            <person name="Castelle C.J."/>
            <person name="Probst A.J."/>
            <person name="Thomas B.C."/>
            <person name="Singh A."/>
            <person name="Wilkins M.J."/>
            <person name="Karaoz U."/>
            <person name="Brodie E.L."/>
            <person name="Williams K.H."/>
            <person name="Hubbard S.S."/>
            <person name="Banfield J.F."/>
        </authorList>
    </citation>
    <scope>NUCLEOTIDE SEQUENCE [LARGE SCALE GENOMIC DNA]</scope>
</reference>
<gene>
    <name evidence="1" type="ORF">A3C05_02755</name>
</gene>
<dbReference type="InterPro" id="IPR036412">
    <property type="entry name" value="HAD-like_sf"/>
</dbReference>
<evidence type="ECO:0008006" key="3">
    <source>
        <dbReference type="Google" id="ProtNLM"/>
    </source>
</evidence>
<evidence type="ECO:0000313" key="1">
    <source>
        <dbReference type="EMBL" id="OGF72123.1"/>
    </source>
</evidence>
<sequence length="190" mass="21520">MPRHVDKKIIGFDMDGVLVDNCPLKVAIAGKMGYNIKLADAPSEIIKNILKPEDLKVLQSALYHDIKISLGAKLMPNVSDLLRKIKSKNTPYYLISRRSDPPIAIKLLCARGLWPKYFNEANAFFVVEPEEKNTKAKELGVTHYVDDETKILNVLADVPNRFLFDHLNVFPEAGHYTKVSSHKELAKFFL</sequence>
<dbReference type="EMBL" id="MFHP01000024">
    <property type="protein sequence ID" value="OGF72123.1"/>
    <property type="molecule type" value="Genomic_DNA"/>
</dbReference>
<name>A0A1F5W903_9BACT</name>
<dbReference type="Gene3D" id="3.40.50.1000">
    <property type="entry name" value="HAD superfamily/HAD-like"/>
    <property type="match status" value="1"/>
</dbReference>
<dbReference type="SUPFAM" id="SSF56784">
    <property type="entry name" value="HAD-like"/>
    <property type="match status" value="1"/>
</dbReference>
<dbReference type="InterPro" id="IPR023214">
    <property type="entry name" value="HAD_sf"/>
</dbReference>
<accession>A0A1F5W903</accession>